<evidence type="ECO:0000256" key="1">
    <source>
        <dbReference type="ARBA" id="ARBA00001933"/>
    </source>
</evidence>
<dbReference type="AlphaFoldDB" id="A0A7W5AWR1"/>
<evidence type="ECO:0000256" key="6">
    <source>
        <dbReference type="ARBA" id="ARBA00049144"/>
    </source>
</evidence>
<dbReference type="GO" id="GO:0009097">
    <property type="term" value="P:isoleucine biosynthetic process"/>
    <property type="evidence" value="ECO:0007669"/>
    <property type="project" value="TreeGrafter"/>
</dbReference>
<evidence type="ECO:0000256" key="7">
    <source>
        <dbReference type="NCBIfam" id="TIGR00260"/>
    </source>
</evidence>
<evidence type="ECO:0000256" key="9">
    <source>
        <dbReference type="PIRSR" id="PIRSR038945-1"/>
    </source>
</evidence>
<evidence type="ECO:0000313" key="14">
    <source>
        <dbReference type="Proteomes" id="UP000570361"/>
    </source>
</evidence>
<dbReference type="Gene3D" id="3.40.50.1100">
    <property type="match status" value="2"/>
</dbReference>
<feature type="region of interest" description="Disordered" evidence="11">
    <location>
        <begin position="299"/>
        <end position="318"/>
    </location>
</feature>
<evidence type="ECO:0000313" key="13">
    <source>
        <dbReference type="EMBL" id="MBB3109506.1"/>
    </source>
</evidence>
<dbReference type="Pfam" id="PF00291">
    <property type="entry name" value="PALP"/>
    <property type="match status" value="1"/>
</dbReference>
<reference evidence="13 14" key="1">
    <citation type="submission" date="2020-08" db="EMBL/GenBank/DDBJ databases">
        <title>Genomic Encyclopedia of Type Strains, Phase III (KMG-III): the genomes of soil and plant-associated and newly described type strains.</title>
        <authorList>
            <person name="Whitman W."/>
        </authorList>
    </citation>
    <scope>NUCLEOTIDE SEQUENCE [LARGE SCALE GENOMIC DNA]</scope>
    <source>
        <strain evidence="13 14">CECT 5862</strain>
    </source>
</reference>
<accession>A0A7W5AWR1</accession>
<feature type="binding site" evidence="9">
    <location>
        <begin position="246"/>
        <end position="250"/>
    </location>
    <ligand>
        <name>pyridoxal 5'-phosphate</name>
        <dbReference type="ChEBI" id="CHEBI:597326"/>
    </ligand>
</feature>
<dbReference type="Proteomes" id="UP000570361">
    <property type="component" value="Unassembled WGS sequence"/>
</dbReference>
<dbReference type="InterPro" id="IPR004450">
    <property type="entry name" value="Thr_synthase-like"/>
</dbReference>
<gene>
    <name evidence="13" type="ORF">FHS18_001558</name>
</gene>
<keyword evidence="8" id="KW-0028">Amino-acid biosynthesis</keyword>
<feature type="binding site" evidence="9">
    <location>
        <position position="145"/>
    </location>
    <ligand>
        <name>pyridoxal 5'-phosphate</name>
        <dbReference type="ChEBI" id="CHEBI:597326"/>
    </ligand>
</feature>
<feature type="modified residue" description="N6-(pyridoxal phosphate)lysine" evidence="10">
    <location>
        <position position="119"/>
    </location>
</feature>
<comment type="function">
    <text evidence="8">Catalyzes the gamma-elimination of phosphate from L-phosphohomoserine and the beta-addition of water to produce L-threonine.</text>
</comment>
<comment type="catalytic activity">
    <reaction evidence="6 8">
        <text>O-phospho-L-homoserine + H2O = L-threonine + phosphate</text>
        <dbReference type="Rhea" id="RHEA:10840"/>
        <dbReference type="ChEBI" id="CHEBI:15377"/>
        <dbReference type="ChEBI" id="CHEBI:43474"/>
        <dbReference type="ChEBI" id="CHEBI:57590"/>
        <dbReference type="ChEBI" id="CHEBI:57926"/>
        <dbReference type="EC" id="4.2.3.1"/>
    </reaction>
</comment>
<keyword evidence="4 8" id="KW-0663">Pyridoxal phosphate</keyword>
<dbReference type="PANTHER" id="PTHR48078:SF6">
    <property type="entry name" value="L-THREONINE DEHYDRATASE CATABOLIC TDCB"/>
    <property type="match status" value="1"/>
</dbReference>
<protein>
    <recommendedName>
        <fullName evidence="3 7">Threonine synthase</fullName>
        <ecNumber evidence="7 8">4.2.3.1</ecNumber>
    </recommendedName>
</protein>
<feature type="binding site" evidence="9">
    <location>
        <position position="392"/>
    </location>
    <ligand>
        <name>pyridoxal 5'-phosphate</name>
        <dbReference type="ChEBI" id="CHEBI:597326"/>
    </ligand>
</feature>
<dbReference type="GO" id="GO:0009088">
    <property type="term" value="P:threonine biosynthetic process"/>
    <property type="evidence" value="ECO:0007669"/>
    <property type="project" value="UniProtKB-UniRule"/>
</dbReference>
<dbReference type="InterPro" id="IPR050147">
    <property type="entry name" value="Ser/Thr_Dehydratase"/>
</dbReference>
<dbReference type="PANTHER" id="PTHR48078">
    <property type="entry name" value="THREONINE DEHYDRATASE, MITOCHONDRIAL-RELATED"/>
    <property type="match status" value="1"/>
</dbReference>
<evidence type="ECO:0000256" key="2">
    <source>
        <dbReference type="ARBA" id="ARBA00005517"/>
    </source>
</evidence>
<dbReference type="NCBIfam" id="TIGR00260">
    <property type="entry name" value="thrC"/>
    <property type="match status" value="1"/>
</dbReference>
<dbReference type="EC" id="4.2.3.1" evidence="7 8"/>
<proteinExistence type="inferred from homology"/>
<dbReference type="InterPro" id="IPR001926">
    <property type="entry name" value="TrpB-like_PALP"/>
</dbReference>
<evidence type="ECO:0000256" key="5">
    <source>
        <dbReference type="ARBA" id="ARBA00023239"/>
    </source>
</evidence>
<evidence type="ECO:0000256" key="3">
    <source>
        <dbReference type="ARBA" id="ARBA00018679"/>
    </source>
</evidence>
<organism evidence="13 14">
    <name type="scientific">Paenibacillus phyllosphaerae</name>
    <dbReference type="NCBI Taxonomy" id="274593"/>
    <lineage>
        <taxon>Bacteria</taxon>
        <taxon>Bacillati</taxon>
        <taxon>Bacillota</taxon>
        <taxon>Bacilli</taxon>
        <taxon>Bacillales</taxon>
        <taxon>Paenibacillaceae</taxon>
        <taxon>Paenibacillus</taxon>
    </lineage>
</organism>
<dbReference type="InterPro" id="IPR036052">
    <property type="entry name" value="TrpB-like_PALP_sf"/>
</dbReference>
<dbReference type="GO" id="GO:0006565">
    <property type="term" value="P:L-serine catabolic process"/>
    <property type="evidence" value="ECO:0007669"/>
    <property type="project" value="TreeGrafter"/>
</dbReference>
<keyword evidence="8" id="KW-0791">Threonine biosynthesis</keyword>
<dbReference type="RefSeq" id="WP_183598590.1">
    <property type="nucleotide sequence ID" value="NZ_JACHXK010000002.1"/>
</dbReference>
<evidence type="ECO:0000256" key="10">
    <source>
        <dbReference type="PIRSR" id="PIRSR038945-2"/>
    </source>
</evidence>
<keyword evidence="5 8" id="KW-0456">Lyase</keyword>
<name>A0A7W5AWR1_9BACL</name>
<comment type="cofactor">
    <cofactor evidence="1 8 9">
        <name>pyridoxal 5'-phosphate</name>
        <dbReference type="ChEBI" id="CHEBI:597326"/>
    </cofactor>
</comment>
<dbReference type="GO" id="GO:0003941">
    <property type="term" value="F:L-serine ammonia-lyase activity"/>
    <property type="evidence" value="ECO:0007669"/>
    <property type="project" value="TreeGrafter"/>
</dbReference>
<dbReference type="GO" id="GO:0004794">
    <property type="term" value="F:threonine deaminase activity"/>
    <property type="evidence" value="ECO:0007669"/>
    <property type="project" value="TreeGrafter"/>
</dbReference>
<keyword evidence="14" id="KW-1185">Reference proteome</keyword>
<dbReference type="SUPFAM" id="SSF53686">
    <property type="entry name" value="Tryptophan synthase beta subunit-like PLP-dependent enzymes"/>
    <property type="match status" value="1"/>
</dbReference>
<feature type="domain" description="Tryptophan synthase beta chain-like PALP" evidence="12">
    <location>
        <begin position="83"/>
        <end position="393"/>
    </location>
</feature>
<dbReference type="UniPathway" id="UPA00050">
    <property type="reaction ID" value="UER00065"/>
</dbReference>
<comment type="similarity">
    <text evidence="2 8">Belongs to the threonine synthase family.</text>
</comment>
<evidence type="ECO:0000256" key="4">
    <source>
        <dbReference type="ARBA" id="ARBA00022898"/>
    </source>
</evidence>
<dbReference type="InterPro" id="IPR026260">
    <property type="entry name" value="Thr_Synthase_bac/arc"/>
</dbReference>
<evidence type="ECO:0000256" key="8">
    <source>
        <dbReference type="PIRNR" id="PIRNR038945"/>
    </source>
</evidence>
<dbReference type="CDD" id="cd01563">
    <property type="entry name" value="Thr-synth_1"/>
    <property type="match status" value="1"/>
</dbReference>
<dbReference type="EMBL" id="JACHXK010000002">
    <property type="protein sequence ID" value="MBB3109506.1"/>
    <property type="molecule type" value="Genomic_DNA"/>
</dbReference>
<comment type="caution">
    <text evidence="13">The sequence shown here is derived from an EMBL/GenBank/DDBJ whole genome shotgun (WGS) entry which is preliminary data.</text>
</comment>
<dbReference type="GO" id="GO:0004795">
    <property type="term" value="F:threonine synthase activity"/>
    <property type="evidence" value="ECO:0007669"/>
    <property type="project" value="UniProtKB-UniRule"/>
</dbReference>
<sequence length="427" mass="46470">MNTIQAQCIRCDKCYPLEAPMTYRCACGGLLEVTRDLRGLDAELLKRIFAHRRAERHTLHASGVWRYKELIAPELPDDAIVHRAEGNTGLYASAQAARYAGNRQVWFKAQSENPSGSFKDNGMTAALSHGRAIGYRRFACTSTGNTSSSLALYAAYADCEAVILVPSRDVSPNKVLQTLGYGAQVRTFDGNYDDGIRYLDAHAEEQGLYVCNSINPMRIEGQKSIIFELAQDFDWQLPDWIVLPGGALSNAAALGKGLQELYALGFIKRLPRVAIIQAEGASPFHRLAAAMKDNAARKHGRPELVPEPKPSTRASALNIGNPPSWSKALRVLTETRGITETVSDAAILEAKAVIDASGIGCEPASAAGLAGLRQLVEAGVIDREETAACILTGHMLKDTDALQEYHLAEKWGELHRNGIQQADLPME</sequence>
<comment type="pathway">
    <text evidence="8">Amino-acid biosynthesis; L-threonine biosynthesis; L-threonine from L-aspartate: step 5/5.</text>
</comment>
<evidence type="ECO:0000259" key="12">
    <source>
        <dbReference type="Pfam" id="PF00291"/>
    </source>
</evidence>
<dbReference type="GO" id="GO:0006567">
    <property type="term" value="P:L-threonine catabolic process"/>
    <property type="evidence" value="ECO:0007669"/>
    <property type="project" value="TreeGrafter"/>
</dbReference>
<evidence type="ECO:0000256" key="11">
    <source>
        <dbReference type="SAM" id="MobiDB-lite"/>
    </source>
</evidence>
<dbReference type="PIRSF" id="PIRSF038945">
    <property type="entry name" value="Thr_synthase"/>
    <property type="match status" value="1"/>
</dbReference>